<dbReference type="AlphaFoldDB" id="A0A3T0CI90"/>
<evidence type="ECO:0000256" key="2">
    <source>
        <dbReference type="ARBA" id="ARBA00022649"/>
    </source>
</evidence>
<evidence type="ECO:0000256" key="1">
    <source>
        <dbReference type="ARBA" id="ARBA00006226"/>
    </source>
</evidence>
<dbReference type="Gene3D" id="3.30.2310.20">
    <property type="entry name" value="RelE-like"/>
    <property type="match status" value="1"/>
</dbReference>
<keyword evidence="2" id="KW-1277">Toxin-antitoxin system</keyword>
<reference evidence="4" key="1">
    <citation type="submission" date="2018-12" db="EMBL/GenBank/DDBJ databases">
        <title>Complete genome sequences of twenty non-typhoidal Salmonella isolates from Rwanda.</title>
        <authorList>
            <person name="Byukusenge M."/>
            <person name="Li L."/>
            <person name="Subhashinie K."/>
            <person name="Nzayirambaho M."/>
            <person name="Kuchipudi S.V."/>
            <person name="Jayarao B.M."/>
        </authorList>
    </citation>
    <scope>NUCLEOTIDE SEQUENCE</scope>
    <source>
        <strain evidence="3">RSE21</strain>
        <strain evidence="4">RSE40</strain>
        <plasmid evidence="3">pRSE21</plasmid>
        <plasmid evidence="4">pRSE40</plasmid>
    </source>
</reference>
<comment type="similarity">
    <text evidence="1">Belongs to the RelE toxin family.</text>
</comment>
<dbReference type="InterPro" id="IPR007712">
    <property type="entry name" value="RelE/ParE_toxin"/>
</dbReference>
<evidence type="ECO:0000313" key="4">
    <source>
        <dbReference type="EMBL" id="AZT44344.1"/>
    </source>
</evidence>
<dbReference type="PANTHER" id="PTHR33755">
    <property type="entry name" value="TOXIN PARE1-RELATED"/>
    <property type="match status" value="1"/>
</dbReference>
<keyword evidence="4" id="KW-0614">Plasmid</keyword>
<dbReference type="EMBL" id="CP034699">
    <property type="protein sequence ID" value="AZT44344.1"/>
    <property type="molecule type" value="Genomic_DNA"/>
</dbReference>
<gene>
    <name evidence="4" type="ORF">EL007_24085</name>
    <name evidence="3" type="ORF">ELZ88_24880</name>
</gene>
<protein>
    <submittedName>
        <fullName evidence="4">Type II toxin-antitoxin system RelE/ParE family toxin</fullName>
    </submittedName>
</protein>
<dbReference type="EMBL" id="CP034710">
    <property type="protein sequence ID" value="AZT39753.1"/>
    <property type="molecule type" value="Genomic_DNA"/>
</dbReference>
<sequence length="97" mass="11249">MSQLIWTQQALSDVQRLYRFLAEKDLNAARNAVKEIRASVRILESQAQLGRPVEELGADFREWLIKFGSTGYVVLYRIDGDLTVLLAIRHQREIGWF</sequence>
<accession>A0A3T0CI90</accession>
<evidence type="ECO:0000313" key="3">
    <source>
        <dbReference type="EMBL" id="AZT39753.1"/>
    </source>
</evidence>
<dbReference type="PANTHER" id="PTHR33755:SF7">
    <property type="entry name" value="TOXIN MODULE OF TOXIN-ANTITOXIN SYSTEM RELE_STBE FAMILY"/>
    <property type="match status" value="1"/>
</dbReference>
<geneLocation type="plasmid" evidence="4">
    <name>pRSE40</name>
</geneLocation>
<dbReference type="Pfam" id="PF05016">
    <property type="entry name" value="ParE_toxin"/>
    <property type="match status" value="1"/>
</dbReference>
<proteinExistence type="inferred from homology"/>
<dbReference type="InterPro" id="IPR051803">
    <property type="entry name" value="TA_system_RelE-like_toxin"/>
</dbReference>
<organism evidence="4">
    <name type="scientific">Salmonella enterica subsp. enterica serovar Karamoja</name>
    <dbReference type="NCBI Taxonomy" id="2500153"/>
    <lineage>
        <taxon>Bacteria</taxon>
        <taxon>Pseudomonadati</taxon>
        <taxon>Pseudomonadota</taxon>
        <taxon>Gammaproteobacteria</taxon>
        <taxon>Enterobacterales</taxon>
        <taxon>Enterobacteriaceae</taxon>
        <taxon>Salmonella</taxon>
    </lineage>
</organism>
<name>A0A3T0CI90_SALET</name>
<dbReference type="InterPro" id="IPR035093">
    <property type="entry name" value="RelE/ParE_toxin_dom_sf"/>
</dbReference>
<geneLocation type="plasmid" evidence="3">
    <name>pRSE21</name>
</geneLocation>
<dbReference type="RefSeq" id="WP_168445585.1">
    <property type="nucleotide sequence ID" value="NZ_CP034699.1"/>
</dbReference>